<dbReference type="Pfam" id="PF00097">
    <property type="entry name" value="zf-C3HC4"/>
    <property type="match status" value="1"/>
</dbReference>
<feature type="domain" description="B box-type" evidence="5">
    <location>
        <begin position="88"/>
        <end position="130"/>
    </location>
</feature>
<comment type="caution">
    <text evidence="6">The sequence shown here is derived from an EMBL/GenBank/DDBJ whole genome shotgun (WGS) entry which is preliminary data.</text>
</comment>
<evidence type="ECO:0000313" key="6">
    <source>
        <dbReference type="EMBL" id="KAF5893146.1"/>
    </source>
</evidence>
<dbReference type="GO" id="GO:0061630">
    <property type="term" value="F:ubiquitin protein ligase activity"/>
    <property type="evidence" value="ECO:0007669"/>
    <property type="project" value="TreeGrafter"/>
</dbReference>
<proteinExistence type="predicted"/>
<dbReference type="SUPFAM" id="SSF57850">
    <property type="entry name" value="RING/U-box"/>
    <property type="match status" value="1"/>
</dbReference>
<dbReference type="InterPro" id="IPR013083">
    <property type="entry name" value="Znf_RING/FYVE/PHD"/>
</dbReference>
<accession>A0A8J4WWD0</accession>
<dbReference type="PANTHER" id="PTHR25462">
    <property type="entry name" value="BONUS, ISOFORM C-RELATED"/>
    <property type="match status" value="1"/>
</dbReference>
<evidence type="ECO:0000256" key="2">
    <source>
        <dbReference type="ARBA" id="ARBA00022771"/>
    </source>
</evidence>
<dbReference type="GO" id="GO:0008270">
    <property type="term" value="F:zinc ion binding"/>
    <property type="evidence" value="ECO:0007669"/>
    <property type="project" value="UniProtKB-KW"/>
</dbReference>
<dbReference type="OrthoDB" id="6105938at2759"/>
<name>A0A8J4WWD0_CLAMG</name>
<evidence type="ECO:0000256" key="1">
    <source>
        <dbReference type="ARBA" id="ARBA00022723"/>
    </source>
</evidence>
<keyword evidence="2 4" id="KW-0863">Zinc-finger</keyword>
<evidence type="ECO:0000313" key="7">
    <source>
        <dbReference type="Proteomes" id="UP000727407"/>
    </source>
</evidence>
<dbReference type="Pfam" id="PF00643">
    <property type="entry name" value="zf-B_box"/>
    <property type="match status" value="1"/>
</dbReference>
<evidence type="ECO:0000259" key="5">
    <source>
        <dbReference type="PROSITE" id="PS50119"/>
    </source>
</evidence>
<dbReference type="InterPro" id="IPR000315">
    <property type="entry name" value="Znf_B-box"/>
</dbReference>
<dbReference type="InterPro" id="IPR018957">
    <property type="entry name" value="Znf_C3HC4_RING-type"/>
</dbReference>
<dbReference type="Gene3D" id="3.30.40.10">
    <property type="entry name" value="Zinc/RING finger domain, C3HC4 (zinc finger)"/>
    <property type="match status" value="1"/>
</dbReference>
<keyword evidence="3" id="KW-0862">Zinc</keyword>
<keyword evidence="7" id="KW-1185">Reference proteome</keyword>
<dbReference type="SUPFAM" id="SSF57845">
    <property type="entry name" value="B-box zinc-binding domain"/>
    <property type="match status" value="1"/>
</dbReference>
<dbReference type="Proteomes" id="UP000727407">
    <property type="component" value="Unassembled WGS sequence"/>
</dbReference>
<dbReference type="PANTHER" id="PTHR25462:SF229">
    <property type="entry name" value="TRANSCRIPTION INTERMEDIARY FACTOR 1-BETA"/>
    <property type="match status" value="1"/>
</dbReference>
<dbReference type="InterPro" id="IPR047153">
    <property type="entry name" value="TRIM45/56/19-like"/>
</dbReference>
<keyword evidence="1" id="KW-0479">Metal-binding</keyword>
<evidence type="ECO:0000256" key="4">
    <source>
        <dbReference type="PROSITE-ProRule" id="PRU00024"/>
    </source>
</evidence>
<organism evidence="6 7">
    <name type="scientific">Clarias magur</name>
    <name type="common">Asian catfish</name>
    <name type="synonym">Macropteronotus magur</name>
    <dbReference type="NCBI Taxonomy" id="1594786"/>
    <lineage>
        <taxon>Eukaryota</taxon>
        <taxon>Metazoa</taxon>
        <taxon>Chordata</taxon>
        <taxon>Craniata</taxon>
        <taxon>Vertebrata</taxon>
        <taxon>Euteleostomi</taxon>
        <taxon>Actinopterygii</taxon>
        <taxon>Neopterygii</taxon>
        <taxon>Teleostei</taxon>
        <taxon>Ostariophysi</taxon>
        <taxon>Siluriformes</taxon>
        <taxon>Clariidae</taxon>
        <taxon>Clarias</taxon>
    </lineage>
</organism>
<dbReference type="AlphaFoldDB" id="A0A8J4WWD0"/>
<gene>
    <name evidence="6" type="primary">trim59</name>
    <name evidence="6" type="ORF">DAT39_017138</name>
</gene>
<dbReference type="EMBL" id="QNUK01000449">
    <property type="protein sequence ID" value="KAF5893146.1"/>
    <property type="molecule type" value="Genomic_DNA"/>
</dbReference>
<dbReference type="GO" id="GO:0006513">
    <property type="term" value="P:protein monoubiquitination"/>
    <property type="evidence" value="ECO:0007669"/>
    <property type="project" value="TreeGrafter"/>
</dbReference>
<dbReference type="SMART" id="SM00336">
    <property type="entry name" value="BBOX"/>
    <property type="match status" value="1"/>
</dbReference>
<dbReference type="Gene3D" id="3.30.160.60">
    <property type="entry name" value="Classic Zinc Finger"/>
    <property type="match status" value="1"/>
</dbReference>
<sequence>MDNLEEDLTCLIFDNPRVLPCSHTFCKACQDNILKVSTNFSVWHPLRLPLKCPNCRNLVELPRTGVDALPINVSLRAIIEKYRRDNEPRVPSCPEHHRQPLNVYCVQDCKLISGLCLTIRQHQGHTIDDIHMAYVKEHNSRAELVELLRDKHWEEVCDLMEKLEQEKF</sequence>
<evidence type="ECO:0000256" key="3">
    <source>
        <dbReference type="ARBA" id="ARBA00022833"/>
    </source>
</evidence>
<protein>
    <submittedName>
        <fullName evidence="6">Tripartite motif-containing protein 59</fullName>
    </submittedName>
</protein>
<reference evidence="6" key="1">
    <citation type="submission" date="2020-07" db="EMBL/GenBank/DDBJ databases">
        <title>Clarias magur genome sequencing, assembly and annotation.</title>
        <authorList>
            <person name="Kushwaha B."/>
            <person name="Kumar R."/>
            <person name="Das P."/>
            <person name="Joshi C.G."/>
            <person name="Kumar D."/>
            <person name="Nagpure N.S."/>
            <person name="Pandey M."/>
            <person name="Agarwal S."/>
            <person name="Srivastava S."/>
            <person name="Singh M."/>
            <person name="Sahoo L."/>
            <person name="Jayasankar P."/>
            <person name="Meher P.K."/>
            <person name="Koringa P.G."/>
            <person name="Iquebal M.A."/>
            <person name="Das S.P."/>
            <person name="Bit A."/>
            <person name="Patnaik S."/>
            <person name="Patel N."/>
            <person name="Shah T.M."/>
            <person name="Hinsu A."/>
            <person name="Jena J.K."/>
        </authorList>
    </citation>
    <scope>NUCLEOTIDE SEQUENCE</scope>
    <source>
        <strain evidence="6">CIFAMagur01</strain>
        <tissue evidence="6">Testis</tissue>
    </source>
</reference>
<dbReference type="PROSITE" id="PS50119">
    <property type="entry name" value="ZF_BBOX"/>
    <property type="match status" value="1"/>
</dbReference>